<evidence type="ECO:0000256" key="1">
    <source>
        <dbReference type="SAM" id="MobiDB-lite"/>
    </source>
</evidence>
<dbReference type="Proteomes" id="UP000190044">
    <property type="component" value="Unassembled WGS sequence"/>
</dbReference>
<dbReference type="RefSeq" id="WP_425441518.1">
    <property type="nucleotide sequence ID" value="NZ_FUYP01000022.1"/>
</dbReference>
<dbReference type="EMBL" id="FUYP01000022">
    <property type="protein sequence ID" value="SKB83263.1"/>
    <property type="molecule type" value="Genomic_DNA"/>
</dbReference>
<gene>
    <name evidence="2" type="ORF">SAMN06295937_10221</name>
</gene>
<protein>
    <submittedName>
        <fullName evidence="2">Uncharacterized protein</fullName>
    </submittedName>
</protein>
<name>A0A1T5EGU0_9SPHN</name>
<accession>A0A1T5EGU0</accession>
<dbReference type="AlphaFoldDB" id="A0A1T5EGU0"/>
<sequence length="212" mass="24093">MQIEGKTELNRPMIEGKISPCTSPPKPPDDDEGHRRNDTALTDTTGLYSFSVGAQSLATERRCVILIHVEIDCHLSEHKLLHLTCSRLWDSTEYEMLWHLKACKMLAAEKSHRGSIDLHSIAELEECTRHFSPTLVRLCDDGRNADSGVAVQHLFDLHRRDILASRDNNILRSVCDAEWLLSRKMRIPGSSRAVFRFDRAQHSDVISRSIPI</sequence>
<evidence type="ECO:0000313" key="2">
    <source>
        <dbReference type="EMBL" id="SKB83263.1"/>
    </source>
</evidence>
<proteinExistence type="predicted"/>
<evidence type="ECO:0000313" key="3">
    <source>
        <dbReference type="Proteomes" id="UP000190044"/>
    </source>
</evidence>
<reference evidence="3" key="1">
    <citation type="submission" date="2017-02" db="EMBL/GenBank/DDBJ databases">
        <authorList>
            <person name="Varghese N."/>
            <person name="Submissions S."/>
        </authorList>
    </citation>
    <scope>NUCLEOTIDE SEQUENCE [LARGE SCALE GENOMIC DNA]</scope>
    <source>
        <strain evidence="3">R11H</strain>
    </source>
</reference>
<feature type="region of interest" description="Disordered" evidence="1">
    <location>
        <begin position="1"/>
        <end position="38"/>
    </location>
</feature>
<keyword evidence="3" id="KW-1185">Reference proteome</keyword>
<organism evidence="2 3">
    <name type="scientific">Sphingopyxis flava</name>
    <dbReference type="NCBI Taxonomy" id="1507287"/>
    <lineage>
        <taxon>Bacteria</taxon>
        <taxon>Pseudomonadati</taxon>
        <taxon>Pseudomonadota</taxon>
        <taxon>Alphaproteobacteria</taxon>
        <taxon>Sphingomonadales</taxon>
        <taxon>Sphingomonadaceae</taxon>
        <taxon>Sphingopyxis</taxon>
    </lineage>
</organism>